<gene>
    <name evidence="3" type="ORF">HZF10_14520</name>
</gene>
<sequence>MKTKLFSLGSRCFYSFRNTALLFILMVGSLFFSDHAFAQITLVTGSPQSANTTGVTLTITKPSGLAVGDVMFASIVQSDDDNSTLPDATRTGWTRVHGTEVGSTGSNSWRGTLLYKIADATDVSAANFGFTVSNFATEGSQGAVIAFRGADITGGFNEAGTANSGPFDVDPGSITQNGSVGSFSYTGFNTNTVNTGLVMFAYVGDNVNLSSWQVATGPLTLSEIFDLPLNTGLDNGLGGAWATKSAAGATGNGSVNLSANARGGVILIALRQFTSITTGAVSGPICSGSTISVPYTITGTFASNNTFTAQLSDASGSFASPTTIGTLANTNTAGSISATIPVGTAAGTGYRIRVVANQSPKNGSNNGSDLTIVPASTAVAGSNFSTCVSAGAVNITTGSSASNYSSVQWTTNGLGTIANANSMTLATYTPSVSDPTSVTLTLTAFGNSPCSNAVSNKTLTVAQVPTASAGGSATICSNQTATVSGATSSPAGATISWSENGAGSITAGGSTLTPTYTPAPGDAGNTVTLTMTVSNSPCTAATATYTVHVVGAATAVAGSTFSACSASGAVNITTGSSASNYTSIQWTTNGLGTIDNADSLTDATYTPSLSDPASVTITLTAFGNSPCGNTVSNKTLNISHQPTASAGGSATICQNQTATVSGASSSNGTISWTENGAGTITSGANTLTPTYTAAAGDAGNTVTLTMTVTNNPCTPATATYTVNVTAAATANAGTAISTCANSGAVNITDGASATQNTGVQWTSSGTGTFTDDNSLTLAMYTPSAADILAGSVTLTLTSFGNSPCGNVTANKTLTIRPIPVATGVVICTGDSGSFTSSYSCTEQSPVTSAATFASTGSNSGSGTAWTTPENVVSNNNSNASVAGNGAGFSQALRATNYGFSLPANAVIKGIQVTIGRFRSGGITGEIRDNSLQLVKAGNSVGTNKAATGTNWPTSEGVASYGATSDMWGSTWTPSEINAANFGVALIVTNTNNFAIAGTRTANVDYMQVSVTYALPGDLNWYTQSSGGSAIGTGSSFNPVGVAGSGLADTNTPGTTTYYVECSTVTGCRTPVDFVINARPEVSFTGLAADYCAGSSAVTLTANHSGGTFTGNGITDNGNGTASFNPAAVALGAHNITYSYTDGNNCPNSVMLSTTILPNATYYADADSDTYGDAASPLTTCYGAPAGYVTNNTDCNDADGTMHASFSFYPDVDLDGFGTGSLTVVCAVDANTPPSGYSLNNTDCNDADGTIHEEFQFFVDADGDGFGSGTIESVCAVDANTPPTGYSLDGTDCNDADSAIHAEFSFYVDADTDTYGTGSLMSVCAVDANTPPSGYSLNNTDCNDSVAAINPGHAEVLYNGLDDNCDGNLDEGFQLLSQVLPSQCGTTLTTISSVIGCVSFGQVITGYRFKVVNMTTLAEQTIDRTAPHFQLTSLAAYDYATTYSISVQLQRNGVWLGYYGTSCMVSSPAVLDPGGSAQVSPSQCGITLPSISTLIATTSLPGVTAYRFRVTNMFTNTQQVIDRNYHWFSLTMLNEYTYGTTYMVEVAVKTNGVFSGFGSPCQVSSPAIPQLAQCDTVISSVGFHISTTSLNRATSYRFEVTDMNTFQVNTIDRTQNWFTFNMVSSYTPAGQMAVRVAVMTSGVWSDFGEACLITAPGAARSIKTDEVAGIAFRAVSYPNPYIETFSLDVDLPTEESVDVKVYDMLGKLVETRTFEAIDTEIQTFGSKLAAGVYNVVVTQGANVKTLRVIKR</sequence>
<feature type="domain" description="Secretion system C-terminal sorting" evidence="2">
    <location>
        <begin position="1676"/>
        <end position="1744"/>
    </location>
</feature>
<protein>
    <submittedName>
        <fullName evidence="3">T9SS type A sorting domain-containing protein</fullName>
    </submittedName>
</protein>
<evidence type="ECO:0000313" key="4">
    <source>
        <dbReference type="Proteomes" id="UP000535020"/>
    </source>
</evidence>
<name>A0A7Y8Y6K6_9FLAO</name>
<evidence type="ECO:0000256" key="1">
    <source>
        <dbReference type="ARBA" id="ARBA00022729"/>
    </source>
</evidence>
<dbReference type="InterPro" id="IPR026444">
    <property type="entry name" value="Secre_tail"/>
</dbReference>
<dbReference type="Proteomes" id="UP000535020">
    <property type="component" value="Unassembled WGS sequence"/>
</dbReference>
<evidence type="ECO:0000259" key="2">
    <source>
        <dbReference type="Pfam" id="PF18962"/>
    </source>
</evidence>
<dbReference type="NCBIfam" id="TIGR04183">
    <property type="entry name" value="Por_Secre_tail"/>
    <property type="match status" value="1"/>
</dbReference>
<proteinExistence type="predicted"/>
<dbReference type="RefSeq" id="WP_176006944.1">
    <property type="nucleotide sequence ID" value="NZ_JABWMI010000015.1"/>
</dbReference>
<keyword evidence="4" id="KW-1185">Reference proteome</keyword>
<evidence type="ECO:0000313" key="3">
    <source>
        <dbReference type="EMBL" id="NYA72140.1"/>
    </source>
</evidence>
<organism evidence="3 4">
    <name type="scientific">Flavobacterium agri</name>
    <dbReference type="NCBI Taxonomy" id="2743471"/>
    <lineage>
        <taxon>Bacteria</taxon>
        <taxon>Pseudomonadati</taxon>
        <taxon>Bacteroidota</taxon>
        <taxon>Flavobacteriia</taxon>
        <taxon>Flavobacteriales</taxon>
        <taxon>Flavobacteriaceae</taxon>
        <taxon>Flavobacterium</taxon>
    </lineage>
</organism>
<dbReference type="Pfam" id="PF18962">
    <property type="entry name" value="Por_Secre_tail"/>
    <property type="match status" value="1"/>
</dbReference>
<keyword evidence="1" id="KW-0732">Signal</keyword>
<dbReference type="InterPro" id="IPR021655">
    <property type="entry name" value="Put_metal-bd"/>
</dbReference>
<comment type="caution">
    <text evidence="3">The sequence shown here is derived from an EMBL/GenBank/DDBJ whole genome shotgun (WGS) entry which is preliminary data.</text>
</comment>
<dbReference type="Pfam" id="PF11617">
    <property type="entry name" value="Cu-binding_MopE"/>
    <property type="match status" value="3"/>
</dbReference>
<accession>A0A7Y8Y6K6</accession>
<dbReference type="EMBL" id="JACBJI010000006">
    <property type="protein sequence ID" value="NYA72140.1"/>
    <property type="molecule type" value="Genomic_DNA"/>
</dbReference>
<reference evidence="3 4" key="1">
    <citation type="submission" date="2020-07" db="EMBL/GenBank/DDBJ databases">
        <authorList>
            <person name="Sun Q."/>
        </authorList>
    </citation>
    <scope>NUCLEOTIDE SEQUENCE [LARGE SCALE GENOMIC DNA]</scope>
    <source>
        <strain evidence="3 4">MAH-1</strain>
    </source>
</reference>